<reference evidence="1" key="2">
    <citation type="journal article" date="2022" name="Microbiol. Resour. Announc.">
        <title>Metagenome Sequencing to Explore Phylogenomics of Terrestrial Cyanobacteria.</title>
        <authorList>
            <person name="Ward R.D."/>
            <person name="Stajich J.E."/>
            <person name="Johansen J.R."/>
            <person name="Huntemann M."/>
            <person name="Clum A."/>
            <person name="Foster B."/>
            <person name="Foster B."/>
            <person name="Roux S."/>
            <person name="Palaniappan K."/>
            <person name="Varghese N."/>
            <person name="Mukherjee S."/>
            <person name="Reddy T.B.K."/>
            <person name="Daum C."/>
            <person name="Copeland A."/>
            <person name="Chen I.A."/>
            <person name="Ivanova N.N."/>
            <person name="Kyrpides N.C."/>
            <person name="Shapiro N."/>
            <person name="Eloe-Fadrosh E.A."/>
            <person name="Pietrasiak N."/>
        </authorList>
    </citation>
    <scope>NUCLEOTIDE SEQUENCE</scope>
    <source>
        <strain evidence="1">UHER 2000/2452</strain>
    </source>
</reference>
<proteinExistence type="predicted"/>
<dbReference type="EMBL" id="JAHHHD010000015">
    <property type="protein sequence ID" value="MBW4659797.1"/>
    <property type="molecule type" value="Genomic_DNA"/>
</dbReference>
<reference evidence="1" key="1">
    <citation type="submission" date="2021-05" db="EMBL/GenBank/DDBJ databases">
        <authorList>
            <person name="Pietrasiak N."/>
            <person name="Ward R."/>
            <person name="Stajich J.E."/>
            <person name="Kurbessoian T."/>
        </authorList>
    </citation>
    <scope>NUCLEOTIDE SEQUENCE</scope>
    <source>
        <strain evidence="1">UHER 2000/2452</strain>
    </source>
</reference>
<dbReference type="Proteomes" id="UP000757435">
    <property type="component" value="Unassembled WGS sequence"/>
</dbReference>
<organism evidence="1 2">
    <name type="scientific">Drouetiella hepatica Uher 2000/2452</name>
    <dbReference type="NCBI Taxonomy" id="904376"/>
    <lineage>
        <taxon>Bacteria</taxon>
        <taxon>Bacillati</taxon>
        <taxon>Cyanobacteriota</taxon>
        <taxon>Cyanophyceae</taxon>
        <taxon>Oculatellales</taxon>
        <taxon>Oculatellaceae</taxon>
        <taxon>Drouetiella</taxon>
    </lineage>
</organism>
<evidence type="ECO:0000313" key="1">
    <source>
        <dbReference type="EMBL" id="MBW4659797.1"/>
    </source>
</evidence>
<name>A0A951UMV8_9CYAN</name>
<comment type="caution">
    <text evidence="1">The sequence shown here is derived from an EMBL/GenBank/DDBJ whole genome shotgun (WGS) entry which is preliminary data.</text>
</comment>
<evidence type="ECO:0000313" key="2">
    <source>
        <dbReference type="Proteomes" id="UP000757435"/>
    </source>
</evidence>
<accession>A0A951UMV8</accession>
<dbReference type="Pfam" id="PF16277">
    <property type="entry name" value="DUF4926"/>
    <property type="match status" value="1"/>
</dbReference>
<dbReference type="AlphaFoldDB" id="A0A951UMV8"/>
<protein>
    <submittedName>
        <fullName evidence="1">DUF4926 domain-containing protein</fullName>
    </submittedName>
</protein>
<dbReference type="InterPro" id="IPR032568">
    <property type="entry name" value="DUF4926"/>
</dbReference>
<gene>
    <name evidence="1" type="ORF">KME15_14060</name>
</gene>
<sequence>MKPTPKLLDTVALLKDIPANRLTLLEPAYASVQQLPAELIGAIVEVYEQNGDRFYQVEFSDAQGCEYAMATLNAEELLVLHSELAVS</sequence>